<gene>
    <name evidence="2" type="ORF">HMPREF1979_00209</name>
</gene>
<proteinExistence type="predicted"/>
<reference evidence="2 3" key="1">
    <citation type="submission" date="2013-08" db="EMBL/GenBank/DDBJ databases">
        <authorList>
            <person name="Weinstock G."/>
            <person name="Sodergren E."/>
            <person name="Wylie T."/>
            <person name="Fulton L."/>
            <person name="Fulton R."/>
            <person name="Fronick C."/>
            <person name="O'Laughlin M."/>
            <person name="Godfrey J."/>
            <person name="Miner T."/>
            <person name="Herter B."/>
            <person name="Appelbaum E."/>
            <person name="Cordes M."/>
            <person name="Lek S."/>
            <person name="Wollam A."/>
            <person name="Pepin K.H."/>
            <person name="Palsikar V.B."/>
            <person name="Mitreva M."/>
            <person name="Wilson R.K."/>
        </authorList>
    </citation>
    <scope>NUCLEOTIDE SEQUENCE [LARGE SCALE GENOMIC DNA]</scope>
    <source>
        <strain evidence="2 3">F0542</strain>
    </source>
</reference>
<dbReference type="AlphaFoldDB" id="U1QW90"/>
<comment type="caution">
    <text evidence="2">The sequence shown here is derived from an EMBL/GenBank/DDBJ whole genome shotgun (WGS) entry which is preliminary data.</text>
</comment>
<evidence type="ECO:0000313" key="3">
    <source>
        <dbReference type="Proteomes" id="UP000016536"/>
    </source>
</evidence>
<organism evidence="2 3">
    <name type="scientific">Actinomyces johnsonii F0542</name>
    <dbReference type="NCBI Taxonomy" id="1321818"/>
    <lineage>
        <taxon>Bacteria</taxon>
        <taxon>Bacillati</taxon>
        <taxon>Actinomycetota</taxon>
        <taxon>Actinomycetes</taxon>
        <taxon>Actinomycetales</taxon>
        <taxon>Actinomycetaceae</taxon>
        <taxon>Actinomyces</taxon>
    </lineage>
</organism>
<keyword evidence="3" id="KW-1185">Reference proteome</keyword>
<name>U1QW90_9ACTO</name>
<accession>U1QW90</accession>
<feature type="region of interest" description="Disordered" evidence="1">
    <location>
        <begin position="1"/>
        <end position="28"/>
    </location>
</feature>
<dbReference type="EMBL" id="AWSE01000011">
    <property type="protein sequence ID" value="ERH25764.1"/>
    <property type="molecule type" value="Genomic_DNA"/>
</dbReference>
<evidence type="ECO:0000313" key="2">
    <source>
        <dbReference type="EMBL" id="ERH25764.1"/>
    </source>
</evidence>
<dbReference type="Proteomes" id="UP000016536">
    <property type="component" value="Unassembled WGS sequence"/>
</dbReference>
<dbReference type="HOGENOM" id="CLU_2821429_0_0_11"/>
<evidence type="ECO:0000256" key="1">
    <source>
        <dbReference type="SAM" id="MobiDB-lite"/>
    </source>
</evidence>
<protein>
    <submittedName>
        <fullName evidence="2">Uncharacterized protein</fullName>
    </submittedName>
</protein>
<sequence>MDPALLKDPSDPPSSPTRRPIVSKSVTKAWNRAERARRNRMIPTSIRLRRRYRGSFVTDLDTEPLA</sequence>